<organism evidence="1 2">
    <name type="scientific">Streptomyces rameus</name>
    <dbReference type="NCBI Taxonomy" id="68261"/>
    <lineage>
        <taxon>Bacteria</taxon>
        <taxon>Bacillati</taxon>
        <taxon>Actinomycetota</taxon>
        <taxon>Actinomycetes</taxon>
        <taxon>Kitasatosporales</taxon>
        <taxon>Streptomycetaceae</taxon>
        <taxon>Streptomyces</taxon>
    </lineage>
</organism>
<gene>
    <name evidence="1" type="ORF">GCM10010521_43450</name>
</gene>
<sequence>MAPQVGTVTHAGTAVPAAADAALQPWLQALHDLVPMPEKYRRFEVDRAGALALLGCRDLVLDALVAAGIPHSGSGGAVRFDYNDLANVALYSGAVTSVPFAGQRMMIRYASAAPHTWTAPRSWDVEWRLSCRDEECPGGQWRIALPAPQVFGGRIDELHCDQESVTEGGVLTVTGSRAVRLTGRISTAGRHTPLRSAVARRLFDDTLAELLDGRYRFQWMHPLLRLDRAAVEEARIMDCTVCSLRMRRQALAEGLTVRTRRGRFLGVLDAEHSWLEVLDEDDVWKPVDPVIALLSIRHDRAQEGFVDFCAGSVPSRFLPWTVAAGEPLAEHRCPVGDGAWDNTFSGTAAKGNS</sequence>
<dbReference type="RefSeq" id="WP_345054526.1">
    <property type="nucleotide sequence ID" value="NZ_BAAAVM010000061.1"/>
</dbReference>
<evidence type="ECO:0000313" key="2">
    <source>
        <dbReference type="Proteomes" id="UP001500893"/>
    </source>
</evidence>
<protein>
    <submittedName>
        <fullName evidence="1">Uncharacterized protein</fullName>
    </submittedName>
</protein>
<comment type="caution">
    <text evidence="1">The sequence shown here is derived from an EMBL/GenBank/DDBJ whole genome shotgun (WGS) entry which is preliminary data.</text>
</comment>
<accession>A0ABP6NK15</accession>
<proteinExistence type="predicted"/>
<dbReference type="EMBL" id="BAAAVM010000061">
    <property type="protein sequence ID" value="GAA3151126.1"/>
    <property type="molecule type" value="Genomic_DNA"/>
</dbReference>
<keyword evidence="2" id="KW-1185">Reference proteome</keyword>
<name>A0ABP6NK15_9ACTN</name>
<evidence type="ECO:0000313" key="1">
    <source>
        <dbReference type="EMBL" id="GAA3151126.1"/>
    </source>
</evidence>
<reference evidence="2" key="1">
    <citation type="journal article" date="2019" name="Int. J. Syst. Evol. Microbiol.">
        <title>The Global Catalogue of Microorganisms (GCM) 10K type strain sequencing project: providing services to taxonomists for standard genome sequencing and annotation.</title>
        <authorList>
            <consortium name="The Broad Institute Genomics Platform"/>
            <consortium name="The Broad Institute Genome Sequencing Center for Infectious Disease"/>
            <person name="Wu L."/>
            <person name="Ma J."/>
        </authorList>
    </citation>
    <scope>NUCLEOTIDE SEQUENCE [LARGE SCALE GENOMIC DNA]</scope>
    <source>
        <strain evidence="2">JCM 11574</strain>
    </source>
</reference>
<dbReference type="Proteomes" id="UP001500893">
    <property type="component" value="Unassembled WGS sequence"/>
</dbReference>